<evidence type="ECO:0000313" key="1">
    <source>
        <dbReference type="EMBL" id="HJE39332.1"/>
    </source>
</evidence>
<dbReference type="InterPro" id="IPR002725">
    <property type="entry name" value="YgjP-like_metallopeptidase"/>
</dbReference>
<dbReference type="EMBL" id="DYXT01000030">
    <property type="protein sequence ID" value="HJE39332.1"/>
    <property type="molecule type" value="Genomic_DNA"/>
</dbReference>
<dbReference type="Proteomes" id="UP000711407">
    <property type="component" value="Unassembled WGS sequence"/>
</dbReference>
<proteinExistence type="predicted"/>
<sequence length="186" mass="21861">MQVVVTYRKTSRLSMRIGKNGEVRVSAPTGTPEQVVRRFVEEHRDWINKALVKTAERHEKRREFFDQLPLTTRQECREAAERMNSIIPPLVEKYSRLMGVKPVGITYKATISKWGCCNPKSKRIMFSAYLLLLPEWCIEHVVVHELAHLIVPNHSDKFYAVMDTYFPRWREARAETKKISRMEAEE</sequence>
<dbReference type="AlphaFoldDB" id="A0A4Q0U7S1"/>
<evidence type="ECO:0000313" key="2">
    <source>
        <dbReference type="Proteomes" id="UP000711407"/>
    </source>
</evidence>
<accession>A0A4Q0U7S1</accession>
<dbReference type="PANTHER" id="PTHR30399">
    <property type="entry name" value="UNCHARACTERIZED PROTEIN YGJP"/>
    <property type="match status" value="1"/>
</dbReference>
<reference evidence="1" key="1">
    <citation type="journal article" date="2021" name="PeerJ">
        <title>Extensive microbial diversity within the chicken gut microbiome revealed by metagenomics and culture.</title>
        <authorList>
            <person name="Gilroy R."/>
            <person name="Ravi A."/>
            <person name="Getino M."/>
            <person name="Pursley I."/>
            <person name="Horton D.L."/>
            <person name="Alikhan N.F."/>
            <person name="Baker D."/>
            <person name="Gharbi K."/>
            <person name="Hall N."/>
            <person name="Watson M."/>
            <person name="Adriaenssens E.M."/>
            <person name="Foster-Nyarko E."/>
            <person name="Jarju S."/>
            <person name="Secka A."/>
            <person name="Antonio M."/>
            <person name="Oren A."/>
            <person name="Chaudhuri R.R."/>
            <person name="La Ragione R."/>
            <person name="Hildebrand F."/>
            <person name="Pallen M.J."/>
        </authorList>
    </citation>
    <scope>NUCLEOTIDE SEQUENCE</scope>
    <source>
        <strain evidence="1">4100</strain>
    </source>
</reference>
<gene>
    <name evidence="1" type="ORF">K8V47_06210</name>
</gene>
<dbReference type="Gene3D" id="3.30.2010.10">
    <property type="entry name" value="Metalloproteases ('zincins'), catalytic domain"/>
    <property type="match status" value="1"/>
</dbReference>
<dbReference type="CDD" id="cd07344">
    <property type="entry name" value="M48_yhfN_like"/>
    <property type="match status" value="1"/>
</dbReference>
<organism evidence="1 2">
    <name type="scientific">Candidatus Amulumruptor caecigallinarius</name>
    <dbReference type="NCBI Taxonomy" id="2109911"/>
    <lineage>
        <taxon>Bacteria</taxon>
        <taxon>Pseudomonadati</taxon>
        <taxon>Bacteroidota</taxon>
        <taxon>Bacteroidia</taxon>
        <taxon>Bacteroidales</taxon>
        <taxon>Muribaculaceae</taxon>
        <taxon>Candidatus Amulumruptor</taxon>
    </lineage>
</organism>
<name>A0A4Q0U7S1_9BACT</name>
<dbReference type="InterPro" id="IPR053136">
    <property type="entry name" value="UTP_pyrophosphatase-like"/>
</dbReference>
<comment type="caution">
    <text evidence="1">The sequence shown here is derived from an EMBL/GenBank/DDBJ whole genome shotgun (WGS) entry which is preliminary data.</text>
</comment>
<protein>
    <submittedName>
        <fullName evidence="1">M48 family metallopeptidase</fullName>
    </submittedName>
</protein>
<dbReference type="Pfam" id="PF01863">
    <property type="entry name" value="YgjP-like"/>
    <property type="match status" value="2"/>
</dbReference>
<reference evidence="1" key="2">
    <citation type="submission" date="2021-09" db="EMBL/GenBank/DDBJ databases">
        <authorList>
            <person name="Gilroy R."/>
        </authorList>
    </citation>
    <scope>NUCLEOTIDE SEQUENCE</scope>
    <source>
        <strain evidence="1">4100</strain>
    </source>
</reference>
<dbReference type="PANTHER" id="PTHR30399:SF1">
    <property type="entry name" value="UTP PYROPHOSPHATASE"/>
    <property type="match status" value="1"/>
</dbReference>